<proteinExistence type="predicted"/>
<sequence length="685" mass="77295">MVAHGIRFMLGHVAGPKKPKVKGRQAGLITCLQTPSSVSHAFVEIATSVIHTQKEAEVRMRADSNNHKAPVYPLLQPDVLDSLECALFMDVKATTSGGMNKSPRTTVGDIAKLLVQLWEILLASVVPWAAATLQETVGFNDQLKRQKAESLIVKLMERREFAKVYEAYLLVLDDSSCRWSKADLSGASSSPLSDDLSSRKSTWGSRRRQTATDTVFAVEAPPLAKDPVRLLERYMQLVTHTVAYAADMVSVHRPFFLDVLSILYCRLPSVQRITLDIFDRFGFSGSPGFARARRSTLSVARHKSFFQEDNSAFYGWHRLGHIVDLDAIDSATSHALDVLVESHGSLVLHDSESDIFDDAPDGDNNARSSSFVDSSLCLDVFLSLWMATTEHIQRTSRGHIPWSHVPPFAALDVRARNVFEKSFAYQTFDCDEDTNGLRFRLIAARKEKLDRRLPFDVKHPRVVFSTVEAVMLLTKQSYAPYLRVMLKHTDCFYVRSAVPCLALLEGWIIRGTPMAFEDEETQALLLKYIAKLLVSERMDQLKAIQIFLLHCLGHCSMELQQQVLQLLVDAFPVLFGHWSRDVRFCYHLLLIYLFDDRRQLGAKSDAILLGYTDHNETQARFAPFDKLLLDTLGGCRADGTSMVYERMSFTEYINQLEMYFSMATVLPTDEAVAIPRIKIQNIQRA</sequence>
<dbReference type="AlphaFoldDB" id="A0A1V9ZNA3"/>
<dbReference type="PANTHER" id="PTHR35397:SF1">
    <property type="entry name" value="ARMADILLO-LIKE HELICAL DOMAIN-CONTAINING PROTEIN"/>
    <property type="match status" value="1"/>
</dbReference>
<keyword evidence="3" id="KW-1185">Reference proteome</keyword>
<dbReference type="EMBL" id="JNBR01000060">
    <property type="protein sequence ID" value="OQR99463.1"/>
    <property type="molecule type" value="Genomic_DNA"/>
</dbReference>
<name>A0A1V9ZNA3_ACHHY</name>
<dbReference type="Proteomes" id="UP000243579">
    <property type="component" value="Unassembled WGS sequence"/>
</dbReference>
<gene>
    <name evidence="2" type="ORF">ACHHYP_06072</name>
</gene>
<dbReference type="PANTHER" id="PTHR35397">
    <property type="entry name" value="C2 DOMAIN-CONTAINING PROTEIN-RELATED"/>
    <property type="match status" value="1"/>
</dbReference>
<reference evidence="2 3" key="1">
    <citation type="journal article" date="2014" name="Genome Biol. Evol.">
        <title>The secreted proteins of Achlya hypogyna and Thraustotheca clavata identify the ancestral oomycete secretome and reveal gene acquisitions by horizontal gene transfer.</title>
        <authorList>
            <person name="Misner I."/>
            <person name="Blouin N."/>
            <person name="Leonard G."/>
            <person name="Richards T.A."/>
            <person name="Lane C.E."/>
        </authorList>
    </citation>
    <scope>NUCLEOTIDE SEQUENCE [LARGE SCALE GENOMIC DNA]</scope>
    <source>
        <strain evidence="2 3">ATCC 48635</strain>
    </source>
</reference>
<evidence type="ECO:0000256" key="1">
    <source>
        <dbReference type="SAM" id="MobiDB-lite"/>
    </source>
</evidence>
<evidence type="ECO:0000313" key="3">
    <source>
        <dbReference type="Proteomes" id="UP000243579"/>
    </source>
</evidence>
<feature type="region of interest" description="Disordered" evidence="1">
    <location>
        <begin position="184"/>
        <end position="206"/>
    </location>
</feature>
<organism evidence="2 3">
    <name type="scientific">Achlya hypogyna</name>
    <name type="common">Oomycete</name>
    <name type="synonym">Protoachlya hypogyna</name>
    <dbReference type="NCBI Taxonomy" id="1202772"/>
    <lineage>
        <taxon>Eukaryota</taxon>
        <taxon>Sar</taxon>
        <taxon>Stramenopiles</taxon>
        <taxon>Oomycota</taxon>
        <taxon>Saprolegniomycetes</taxon>
        <taxon>Saprolegniales</taxon>
        <taxon>Achlyaceae</taxon>
        <taxon>Achlya</taxon>
    </lineage>
</organism>
<evidence type="ECO:0000313" key="2">
    <source>
        <dbReference type="EMBL" id="OQR99463.1"/>
    </source>
</evidence>
<dbReference type="OrthoDB" id="66598at2759"/>
<accession>A0A1V9ZNA3</accession>
<comment type="caution">
    <text evidence="2">The sequence shown here is derived from an EMBL/GenBank/DDBJ whole genome shotgun (WGS) entry which is preliminary data.</text>
</comment>
<protein>
    <submittedName>
        <fullName evidence="2">Uncharacterized protein</fullName>
    </submittedName>
</protein>
<feature type="compositionally biased region" description="Low complexity" evidence="1">
    <location>
        <begin position="184"/>
        <end position="201"/>
    </location>
</feature>